<sequence length="290" mass="32497">MKVNVRDLHFSIHGKNILQDMNFALPENSIVGLLGPNGAGKTTLLQILAGIDEPTSGNVLVNNLDPFQHKQGREQTCLIIEDGNFPVNFKIKEVLSLAKSFYPNWSQEKASALLNVFNLEKDLRVRQLSKGMGNALAVTVGIASRAPLTLFDEPFNGMDVQSRQVFYKELLEDYVEVPRTIILSTHFTDEVSKMFNHIVLVNKGTVPLSISFEQMQKSCFKICGLPNAINELTTEMEVLHSESFAGKETRYVYSPLRPVPTSADVEVEVMSLREVMLYWPHTLKEVATNV</sequence>
<evidence type="ECO:0000256" key="1">
    <source>
        <dbReference type="ARBA" id="ARBA00022741"/>
    </source>
</evidence>
<name>A0A7S8CCS3_9BACI</name>
<keyword evidence="5" id="KW-1185">Reference proteome</keyword>
<dbReference type="CDD" id="cd03230">
    <property type="entry name" value="ABC_DR_subfamily_A"/>
    <property type="match status" value="1"/>
</dbReference>
<feature type="domain" description="ABC transporter" evidence="3">
    <location>
        <begin position="3"/>
        <end position="228"/>
    </location>
</feature>
<dbReference type="AlphaFoldDB" id="A0A7S8CCS3"/>
<dbReference type="InterPro" id="IPR003439">
    <property type="entry name" value="ABC_transporter-like_ATP-bd"/>
</dbReference>
<accession>A0A7S8CCS3</accession>
<dbReference type="InterPro" id="IPR027417">
    <property type="entry name" value="P-loop_NTPase"/>
</dbReference>
<dbReference type="Gene3D" id="3.40.50.300">
    <property type="entry name" value="P-loop containing nucleotide triphosphate hydrolases"/>
    <property type="match status" value="1"/>
</dbReference>
<evidence type="ECO:0000259" key="3">
    <source>
        <dbReference type="PROSITE" id="PS50893"/>
    </source>
</evidence>
<dbReference type="PROSITE" id="PS50893">
    <property type="entry name" value="ABC_TRANSPORTER_2"/>
    <property type="match status" value="1"/>
</dbReference>
<organism evidence="4 5">
    <name type="scientific">Mangrovibacillus cuniculi</name>
    <dbReference type="NCBI Taxonomy" id="2593652"/>
    <lineage>
        <taxon>Bacteria</taxon>
        <taxon>Bacillati</taxon>
        <taxon>Bacillota</taxon>
        <taxon>Bacilli</taxon>
        <taxon>Bacillales</taxon>
        <taxon>Bacillaceae</taxon>
        <taxon>Mangrovibacillus</taxon>
    </lineage>
</organism>
<keyword evidence="2 4" id="KW-0067">ATP-binding</keyword>
<dbReference type="SMART" id="SM00382">
    <property type="entry name" value="AAA"/>
    <property type="match status" value="1"/>
</dbReference>
<evidence type="ECO:0000256" key="2">
    <source>
        <dbReference type="ARBA" id="ARBA00022840"/>
    </source>
</evidence>
<evidence type="ECO:0000313" key="5">
    <source>
        <dbReference type="Proteomes" id="UP000593626"/>
    </source>
</evidence>
<dbReference type="SUPFAM" id="SSF52540">
    <property type="entry name" value="P-loop containing nucleoside triphosphate hydrolases"/>
    <property type="match status" value="1"/>
</dbReference>
<dbReference type="InterPro" id="IPR003593">
    <property type="entry name" value="AAA+_ATPase"/>
</dbReference>
<dbReference type="GO" id="GO:0016887">
    <property type="term" value="F:ATP hydrolysis activity"/>
    <property type="evidence" value="ECO:0007669"/>
    <property type="project" value="InterPro"/>
</dbReference>
<dbReference type="PANTHER" id="PTHR43158">
    <property type="entry name" value="SKFA PEPTIDE EXPORT ATP-BINDING PROTEIN SKFE"/>
    <property type="match status" value="1"/>
</dbReference>
<dbReference type="RefSeq" id="WP_239672283.1">
    <property type="nucleotide sequence ID" value="NZ_CP049742.1"/>
</dbReference>
<gene>
    <name evidence="4" type="ORF">G8O30_11935</name>
</gene>
<dbReference type="PANTHER" id="PTHR43158:SF5">
    <property type="entry name" value="ABC TRANSPORTER, ATP-BINDING PROTEIN"/>
    <property type="match status" value="1"/>
</dbReference>
<dbReference type="KEGG" id="mcui:G8O30_11935"/>
<proteinExistence type="predicted"/>
<keyword evidence="1" id="KW-0547">Nucleotide-binding</keyword>
<protein>
    <submittedName>
        <fullName evidence="4">ABC transporter ATP-binding protein</fullName>
    </submittedName>
</protein>
<dbReference type="Pfam" id="PF00005">
    <property type="entry name" value="ABC_tran"/>
    <property type="match status" value="1"/>
</dbReference>
<dbReference type="EMBL" id="CP049742">
    <property type="protein sequence ID" value="QPC47612.1"/>
    <property type="molecule type" value="Genomic_DNA"/>
</dbReference>
<dbReference type="GO" id="GO:0005524">
    <property type="term" value="F:ATP binding"/>
    <property type="evidence" value="ECO:0007669"/>
    <property type="project" value="UniProtKB-KW"/>
</dbReference>
<dbReference type="Proteomes" id="UP000593626">
    <property type="component" value="Chromosome"/>
</dbReference>
<reference evidence="4 5" key="1">
    <citation type="submission" date="2019-07" db="EMBL/GenBank/DDBJ databases">
        <title>Genome sequence of 2 isolates from Red Sea Mangroves.</title>
        <authorList>
            <person name="Sefrji F."/>
            <person name="Michoud G."/>
            <person name="Merlino G."/>
            <person name="Daffonchio D."/>
        </authorList>
    </citation>
    <scope>NUCLEOTIDE SEQUENCE [LARGE SCALE GENOMIC DNA]</scope>
    <source>
        <strain evidence="4 5">R1DC41</strain>
    </source>
</reference>
<evidence type="ECO:0000313" key="4">
    <source>
        <dbReference type="EMBL" id="QPC47612.1"/>
    </source>
</evidence>